<comment type="caution">
    <text evidence="3">The sequence shown here is derived from an EMBL/GenBank/DDBJ whole genome shotgun (WGS) entry which is preliminary data.</text>
</comment>
<dbReference type="Pfam" id="PF04264">
    <property type="entry name" value="YceI"/>
    <property type="match status" value="1"/>
</dbReference>
<keyword evidence="1" id="KW-0732">Signal</keyword>
<feature type="signal peptide" evidence="1">
    <location>
        <begin position="1"/>
        <end position="24"/>
    </location>
</feature>
<accession>A0ABV6PNQ6</accession>
<dbReference type="Proteomes" id="UP001589834">
    <property type="component" value="Unassembled WGS sequence"/>
</dbReference>
<dbReference type="SUPFAM" id="SSF101874">
    <property type="entry name" value="YceI-like"/>
    <property type="match status" value="1"/>
</dbReference>
<dbReference type="InterPro" id="IPR036761">
    <property type="entry name" value="TTHA0802/YceI-like_sf"/>
</dbReference>
<dbReference type="Gene3D" id="2.40.128.110">
    <property type="entry name" value="Lipid/polyisoprenoid-binding, YceI-like"/>
    <property type="match status" value="1"/>
</dbReference>
<proteinExistence type="predicted"/>
<sequence>MRPRLSTFCGLALLALTHMGAAQAEPANYALDADHTYATFAIDHNGASVNRARFDEVAGSVRFDPVARAGALDLYVQVASVYSGSRGFDEHLLSPDLFDAAKFPTMRFVSEQLVFDGERLVEVPGQLTLLGRTQPVTLKARQFRCYPNARAKTEACGGDFEAVIDRTQWGMNYLVDKGMPKTVRITATIEAFRQ</sequence>
<keyword evidence="4" id="KW-1185">Reference proteome</keyword>
<dbReference type="PANTHER" id="PTHR34406:SF2">
    <property type="entry name" value="PERIPLASMIC PROTEIN"/>
    <property type="match status" value="1"/>
</dbReference>
<feature type="domain" description="Lipid/polyisoprenoid-binding YceI-like" evidence="2">
    <location>
        <begin position="28"/>
        <end position="192"/>
    </location>
</feature>
<evidence type="ECO:0000313" key="4">
    <source>
        <dbReference type="Proteomes" id="UP001589834"/>
    </source>
</evidence>
<gene>
    <name evidence="3" type="ORF">ACFFGG_02725</name>
</gene>
<evidence type="ECO:0000259" key="2">
    <source>
        <dbReference type="SMART" id="SM00867"/>
    </source>
</evidence>
<organism evidence="3 4">
    <name type="scientific">Ottowia pentelensis</name>
    <dbReference type="NCBI Taxonomy" id="511108"/>
    <lineage>
        <taxon>Bacteria</taxon>
        <taxon>Pseudomonadati</taxon>
        <taxon>Pseudomonadota</taxon>
        <taxon>Betaproteobacteria</taxon>
        <taxon>Burkholderiales</taxon>
        <taxon>Comamonadaceae</taxon>
        <taxon>Ottowia</taxon>
    </lineage>
</organism>
<evidence type="ECO:0000313" key="3">
    <source>
        <dbReference type="EMBL" id="MFC0591461.1"/>
    </source>
</evidence>
<evidence type="ECO:0000256" key="1">
    <source>
        <dbReference type="SAM" id="SignalP"/>
    </source>
</evidence>
<dbReference type="InterPro" id="IPR007372">
    <property type="entry name" value="Lipid/polyisoprenoid-bd_YceI"/>
</dbReference>
<protein>
    <submittedName>
        <fullName evidence="3">YceI family protein</fullName>
    </submittedName>
</protein>
<name>A0ABV6PNQ6_9BURK</name>
<feature type="chain" id="PRO_5046358726" evidence="1">
    <location>
        <begin position="25"/>
        <end position="194"/>
    </location>
</feature>
<dbReference type="SMART" id="SM00867">
    <property type="entry name" value="YceI"/>
    <property type="match status" value="1"/>
</dbReference>
<reference evidence="3 4" key="1">
    <citation type="submission" date="2024-09" db="EMBL/GenBank/DDBJ databases">
        <authorList>
            <person name="Sun Q."/>
            <person name="Mori K."/>
        </authorList>
    </citation>
    <scope>NUCLEOTIDE SEQUENCE [LARGE SCALE GENOMIC DNA]</scope>
    <source>
        <strain evidence="3 4">NCAIM B.02336</strain>
    </source>
</reference>
<dbReference type="EMBL" id="JBHLTN010000006">
    <property type="protein sequence ID" value="MFC0591461.1"/>
    <property type="molecule type" value="Genomic_DNA"/>
</dbReference>
<dbReference type="PANTHER" id="PTHR34406">
    <property type="entry name" value="PROTEIN YCEI"/>
    <property type="match status" value="1"/>
</dbReference>
<dbReference type="RefSeq" id="WP_377479519.1">
    <property type="nucleotide sequence ID" value="NZ_JBHLTN010000006.1"/>
</dbReference>